<dbReference type="InterPro" id="IPR031851">
    <property type="entry name" value="DUF4750"/>
</dbReference>
<dbReference type="EMBL" id="AAFI02000042">
    <property type="protein sequence ID" value="EAL66618.1"/>
    <property type="molecule type" value="Genomic_DNA"/>
</dbReference>
<accession>Q54TJ3</accession>
<name>Q54TJ3_DICDI</name>
<dbReference type="dictyBase" id="DDB_G0281713"/>
<organism evidence="2 3">
    <name type="scientific">Dictyostelium discoideum</name>
    <name type="common">Social amoeba</name>
    <dbReference type="NCBI Taxonomy" id="44689"/>
    <lineage>
        <taxon>Eukaryota</taxon>
        <taxon>Amoebozoa</taxon>
        <taxon>Evosea</taxon>
        <taxon>Eumycetozoa</taxon>
        <taxon>Dictyostelia</taxon>
        <taxon>Dictyosteliales</taxon>
        <taxon>Dictyosteliaceae</taxon>
        <taxon>Dictyostelium</taxon>
    </lineage>
</organism>
<evidence type="ECO:0000256" key="1">
    <source>
        <dbReference type="SAM" id="Phobius"/>
    </source>
</evidence>
<evidence type="ECO:0000313" key="2">
    <source>
        <dbReference type="EMBL" id="EAL66618.1"/>
    </source>
</evidence>
<dbReference type="PANTHER" id="PTHR36877">
    <property type="entry name" value="SMALL INTEGRAL MEMBRANE PROTEIN 13"/>
    <property type="match status" value="1"/>
</dbReference>
<dbReference type="GeneID" id="8623208"/>
<dbReference type="OMA" id="MYISKYE"/>
<keyword evidence="3" id="KW-1185">Reference proteome</keyword>
<comment type="caution">
    <text evidence="2">The sequence shown here is derived from an EMBL/GenBank/DDBJ whole genome shotgun (WGS) entry which is preliminary data.</text>
</comment>
<proteinExistence type="predicted"/>
<keyword evidence="1" id="KW-0812">Transmembrane</keyword>
<sequence>MQILDTLYAILLVAVPLSLGWYIMWKMYISKYEFVRELLGHKKEVKEKPKSRRVTNVELLTMNKLIEDIIFNVNVNSRNIVSKT</sequence>
<feature type="transmembrane region" description="Helical" evidence="1">
    <location>
        <begin position="6"/>
        <end position="25"/>
    </location>
</feature>
<dbReference type="Pfam" id="PF15938">
    <property type="entry name" value="DUF4750"/>
    <property type="match status" value="1"/>
</dbReference>
<reference evidence="2 3" key="1">
    <citation type="journal article" date="2005" name="Nature">
        <title>The genome of the social amoeba Dictyostelium discoideum.</title>
        <authorList>
            <consortium name="The Dictyostelium discoideum Sequencing Consortium"/>
            <person name="Eichinger L."/>
            <person name="Pachebat J.A."/>
            <person name="Glockner G."/>
            <person name="Rajandream M.A."/>
            <person name="Sucgang R."/>
            <person name="Berriman M."/>
            <person name="Song J."/>
            <person name="Olsen R."/>
            <person name="Szafranski K."/>
            <person name="Xu Q."/>
            <person name="Tunggal B."/>
            <person name="Kummerfeld S."/>
            <person name="Madera M."/>
            <person name="Konfortov B.A."/>
            <person name="Rivero F."/>
            <person name="Bankier A.T."/>
            <person name="Lehmann R."/>
            <person name="Hamlin N."/>
            <person name="Davies R."/>
            <person name="Gaudet P."/>
            <person name="Fey P."/>
            <person name="Pilcher K."/>
            <person name="Chen G."/>
            <person name="Saunders D."/>
            <person name="Sodergren E."/>
            <person name="Davis P."/>
            <person name="Kerhornou A."/>
            <person name="Nie X."/>
            <person name="Hall N."/>
            <person name="Anjard C."/>
            <person name="Hemphill L."/>
            <person name="Bason N."/>
            <person name="Farbrother P."/>
            <person name="Desany B."/>
            <person name="Just E."/>
            <person name="Morio T."/>
            <person name="Rost R."/>
            <person name="Churcher C."/>
            <person name="Cooper J."/>
            <person name="Haydock S."/>
            <person name="van Driessche N."/>
            <person name="Cronin A."/>
            <person name="Goodhead I."/>
            <person name="Muzny D."/>
            <person name="Mourier T."/>
            <person name="Pain A."/>
            <person name="Lu M."/>
            <person name="Harper D."/>
            <person name="Lindsay R."/>
            <person name="Hauser H."/>
            <person name="James K."/>
            <person name="Quiles M."/>
            <person name="Madan Babu M."/>
            <person name="Saito T."/>
            <person name="Buchrieser C."/>
            <person name="Wardroper A."/>
            <person name="Felder M."/>
            <person name="Thangavelu M."/>
            <person name="Johnson D."/>
            <person name="Knights A."/>
            <person name="Loulseged H."/>
            <person name="Mungall K."/>
            <person name="Oliver K."/>
            <person name="Price C."/>
            <person name="Quail M.A."/>
            <person name="Urushihara H."/>
            <person name="Hernandez J."/>
            <person name="Rabbinowitsch E."/>
            <person name="Steffen D."/>
            <person name="Sanders M."/>
            <person name="Ma J."/>
            <person name="Kohara Y."/>
            <person name="Sharp S."/>
            <person name="Simmonds M."/>
            <person name="Spiegler S."/>
            <person name="Tivey A."/>
            <person name="Sugano S."/>
            <person name="White B."/>
            <person name="Walker D."/>
            <person name="Woodward J."/>
            <person name="Winckler T."/>
            <person name="Tanaka Y."/>
            <person name="Shaulsky G."/>
            <person name="Schleicher M."/>
            <person name="Weinstock G."/>
            <person name="Rosenthal A."/>
            <person name="Cox E.C."/>
            <person name="Chisholm R.L."/>
            <person name="Gibbs R."/>
            <person name="Loomis W.F."/>
            <person name="Platzer M."/>
            <person name="Kay R.R."/>
            <person name="Williams J."/>
            <person name="Dear P.H."/>
            <person name="Noegel A.A."/>
            <person name="Barrell B."/>
            <person name="Kuspa A."/>
        </authorList>
    </citation>
    <scope>NUCLEOTIDE SEQUENCE [LARGE SCALE GENOMIC DNA]</scope>
    <source>
        <strain evidence="2 3">AX4</strain>
    </source>
</reference>
<protein>
    <submittedName>
        <fullName evidence="2">Uncharacterized protein</fullName>
    </submittedName>
</protein>
<dbReference type="eggNOG" id="ENOG502RI7Y">
    <property type="taxonomic scope" value="Eukaryota"/>
</dbReference>
<dbReference type="PANTHER" id="PTHR36877:SF1">
    <property type="entry name" value="SMALL INTEGRAL MEMBRANE PROTEIN 13"/>
    <property type="match status" value="1"/>
</dbReference>
<gene>
    <name evidence="2" type="ORF">DDB_G0281713</name>
</gene>
<dbReference type="PaxDb" id="44689-DDB0204626"/>
<evidence type="ECO:0000313" key="3">
    <source>
        <dbReference type="Proteomes" id="UP000002195"/>
    </source>
</evidence>
<dbReference type="InParanoid" id="Q54TJ3"/>
<dbReference type="AlphaFoldDB" id="Q54TJ3"/>
<dbReference type="VEuPathDB" id="AmoebaDB:DDB_G0281713"/>
<dbReference type="Proteomes" id="UP000002195">
    <property type="component" value="Unassembled WGS sequence"/>
</dbReference>
<keyword evidence="1" id="KW-0472">Membrane</keyword>
<dbReference type="SMR" id="Q54TJ3"/>
<dbReference type="HOGENOM" id="CLU_2532197_0_0_1"/>
<dbReference type="KEGG" id="ddi:DDB_G0281713"/>
<keyword evidence="1" id="KW-1133">Transmembrane helix</keyword>
<dbReference type="RefSeq" id="XP_640598.1">
    <property type="nucleotide sequence ID" value="XM_635506.1"/>
</dbReference>